<accession>A0A327Q7G1</accession>
<comment type="caution">
    <text evidence="12">The sequence shown here is derived from an EMBL/GenBank/DDBJ whole genome shotgun (WGS) entry which is preliminary data.</text>
</comment>
<dbReference type="InterPro" id="IPR046357">
    <property type="entry name" value="PPIase_dom_sf"/>
</dbReference>
<dbReference type="EC" id="5.2.1.8" evidence="10"/>
<evidence type="ECO:0000259" key="11">
    <source>
        <dbReference type="PROSITE" id="PS50059"/>
    </source>
</evidence>
<proteinExistence type="inferred from homology"/>
<keyword evidence="13" id="KW-1185">Reference proteome</keyword>
<comment type="function">
    <text evidence="8">Also involved in hydrogenase metallocenter assembly, probably by participating in the nickel insertion step. This function in hydrogenase biosynthesis requires chaperone activity and the presence of the metal-binding domain, but not PPIase activity.</text>
</comment>
<dbReference type="RefSeq" id="WP_111599445.1">
    <property type="nucleotide sequence ID" value="NZ_QLLL01000008.1"/>
</dbReference>
<keyword evidence="4" id="KW-0963">Cytoplasm</keyword>
<dbReference type="Pfam" id="PF00254">
    <property type="entry name" value="FKBP_C"/>
    <property type="match status" value="1"/>
</dbReference>
<dbReference type="EMBL" id="QLLL01000008">
    <property type="protein sequence ID" value="RAJ00320.1"/>
    <property type="molecule type" value="Genomic_DNA"/>
</dbReference>
<dbReference type="InterPro" id="IPR001179">
    <property type="entry name" value="PPIase_FKBP_dom"/>
</dbReference>
<dbReference type="AlphaFoldDB" id="A0A327Q7G1"/>
<evidence type="ECO:0000256" key="1">
    <source>
        <dbReference type="ARBA" id="ARBA00000971"/>
    </source>
</evidence>
<keyword evidence="5 9" id="KW-0697">Rotamase</keyword>
<evidence type="ECO:0000256" key="2">
    <source>
        <dbReference type="ARBA" id="ARBA00004496"/>
    </source>
</evidence>
<evidence type="ECO:0000256" key="5">
    <source>
        <dbReference type="ARBA" id="ARBA00023110"/>
    </source>
</evidence>
<dbReference type="PROSITE" id="PS50059">
    <property type="entry name" value="FKBP_PPIASE"/>
    <property type="match status" value="1"/>
</dbReference>
<evidence type="ECO:0000256" key="7">
    <source>
        <dbReference type="ARBA" id="ARBA00023235"/>
    </source>
</evidence>
<comment type="catalytic activity">
    <reaction evidence="1 9 10">
        <text>[protein]-peptidylproline (omega=180) = [protein]-peptidylproline (omega=0)</text>
        <dbReference type="Rhea" id="RHEA:16237"/>
        <dbReference type="Rhea" id="RHEA-COMP:10747"/>
        <dbReference type="Rhea" id="RHEA-COMP:10748"/>
        <dbReference type="ChEBI" id="CHEBI:83833"/>
        <dbReference type="ChEBI" id="CHEBI:83834"/>
        <dbReference type="EC" id="5.2.1.8"/>
    </reaction>
</comment>
<protein>
    <recommendedName>
        <fullName evidence="10">Peptidyl-prolyl cis-trans isomerase</fullName>
        <ecNumber evidence="10">5.2.1.8</ecNumber>
    </recommendedName>
</protein>
<dbReference type="GO" id="GO:0042026">
    <property type="term" value="P:protein refolding"/>
    <property type="evidence" value="ECO:0007669"/>
    <property type="project" value="UniProtKB-ARBA"/>
</dbReference>
<dbReference type="SUPFAM" id="SSF54534">
    <property type="entry name" value="FKBP-like"/>
    <property type="match status" value="1"/>
</dbReference>
<organism evidence="12 13">
    <name type="scientific">Chitinophaga skermanii</name>
    <dbReference type="NCBI Taxonomy" id="331697"/>
    <lineage>
        <taxon>Bacteria</taxon>
        <taxon>Pseudomonadati</taxon>
        <taxon>Bacteroidota</taxon>
        <taxon>Chitinophagia</taxon>
        <taxon>Chitinophagales</taxon>
        <taxon>Chitinophagaceae</taxon>
        <taxon>Chitinophaga</taxon>
    </lineage>
</organism>
<feature type="domain" description="PPIase FKBP-type" evidence="11">
    <location>
        <begin position="7"/>
        <end position="101"/>
    </location>
</feature>
<evidence type="ECO:0000256" key="6">
    <source>
        <dbReference type="ARBA" id="ARBA00023186"/>
    </source>
</evidence>
<dbReference type="Gene3D" id="3.10.50.40">
    <property type="match status" value="1"/>
</dbReference>
<comment type="subcellular location">
    <subcellularLocation>
        <location evidence="2">Cytoplasm</location>
    </subcellularLocation>
</comment>
<comment type="similarity">
    <text evidence="3 10">Belongs to the FKBP-type PPIase family.</text>
</comment>
<dbReference type="GO" id="GO:0003755">
    <property type="term" value="F:peptidyl-prolyl cis-trans isomerase activity"/>
    <property type="evidence" value="ECO:0007669"/>
    <property type="project" value="UniProtKB-UniRule"/>
</dbReference>
<evidence type="ECO:0000256" key="8">
    <source>
        <dbReference type="ARBA" id="ARBA00037071"/>
    </source>
</evidence>
<dbReference type="PANTHER" id="PTHR47861:SF3">
    <property type="entry name" value="FKBP-TYPE PEPTIDYL-PROLYL CIS-TRANS ISOMERASE SLYD"/>
    <property type="match status" value="1"/>
</dbReference>
<sequence length="142" mass="15485">MQAVKGGDTVRVHYHGRLTNGTTFDSSEGRQPLEFKVGAGMVIKGFDNGVLDMKVGDKKTVHIPVAEAYGPKSEEMIMDFPKSNLPEDLKPEVGMELQMSNPQGQVFPVKVAAVSDEFITLDANHPLAGEDLVFDIELVEIV</sequence>
<reference evidence="12 13" key="1">
    <citation type="submission" date="2018-06" db="EMBL/GenBank/DDBJ databases">
        <title>Genomic Encyclopedia of Archaeal and Bacterial Type Strains, Phase II (KMG-II): from individual species to whole genera.</title>
        <authorList>
            <person name="Goeker M."/>
        </authorList>
    </citation>
    <scope>NUCLEOTIDE SEQUENCE [LARGE SCALE GENOMIC DNA]</scope>
    <source>
        <strain evidence="12 13">DSM 23857</strain>
    </source>
</reference>
<dbReference type="GO" id="GO:0005737">
    <property type="term" value="C:cytoplasm"/>
    <property type="evidence" value="ECO:0007669"/>
    <property type="project" value="UniProtKB-SubCell"/>
</dbReference>
<keyword evidence="7 9" id="KW-0413">Isomerase</keyword>
<dbReference type="PANTHER" id="PTHR47861">
    <property type="entry name" value="FKBP-TYPE PEPTIDYL-PROLYL CIS-TRANS ISOMERASE SLYD"/>
    <property type="match status" value="1"/>
</dbReference>
<name>A0A327Q7G1_9BACT</name>
<evidence type="ECO:0000256" key="3">
    <source>
        <dbReference type="ARBA" id="ARBA00006577"/>
    </source>
</evidence>
<gene>
    <name evidence="12" type="ORF">LX64_04022</name>
</gene>
<evidence type="ECO:0000256" key="9">
    <source>
        <dbReference type="PROSITE-ProRule" id="PRU00277"/>
    </source>
</evidence>
<dbReference type="Proteomes" id="UP000249547">
    <property type="component" value="Unassembled WGS sequence"/>
</dbReference>
<keyword evidence="6" id="KW-0143">Chaperone</keyword>
<evidence type="ECO:0000256" key="4">
    <source>
        <dbReference type="ARBA" id="ARBA00022490"/>
    </source>
</evidence>
<evidence type="ECO:0000256" key="10">
    <source>
        <dbReference type="RuleBase" id="RU003915"/>
    </source>
</evidence>
<dbReference type="OrthoDB" id="9808891at2"/>
<evidence type="ECO:0000313" key="12">
    <source>
        <dbReference type="EMBL" id="RAJ00320.1"/>
    </source>
</evidence>
<evidence type="ECO:0000313" key="13">
    <source>
        <dbReference type="Proteomes" id="UP000249547"/>
    </source>
</evidence>